<dbReference type="Gramene" id="Pp3c6_18329V3.1">
    <property type="protein sequence ID" value="PAC:32975323.CDS.1"/>
    <property type="gene ID" value="Pp3c6_18329"/>
</dbReference>
<organism evidence="1">
    <name type="scientific">Physcomitrium patens</name>
    <name type="common">Spreading-leaved earth moss</name>
    <name type="synonym">Physcomitrella patens</name>
    <dbReference type="NCBI Taxonomy" id="3218"/>
    <lineage>
        <taxon>Eukaryota</taxon>
        <taxon>Viridiplantae</taxon>
        <taxon>Streptophyta</taxon>
        <taxon>Embryophyta</taxon>
        <taxon>Bryophyta</taxon>
        <taxon>Bryophytina</taxon>
        <taxon>Bryopsida</taxon>
        <taxon>Funariidae</taxon>
        <taxon>Funariales</taxon>
        <taxon>Funariaceae</taxon>
        <taxon>Physcomitrium</taxon>
    </lineage>
</organism>
<name>A0A2K1KG54_PHYPA</name>
<dbReference type="EMBL" id="ABEU02000006">
    <property type="protein sequence ID" value="PNR52764.1"/>
    <property type="molecule type" value="Genomic_DNA"/>
</dbReference>
<evidence type="ECO:0000313" key="1">
    <source>
        <dbReference type="EMBL" id="PNR52764.1"/>
    </source>
</evidence>
<reference evidence="2" key="3">
    <citation type="submission" date="2020-12" db="UniProtKB">
        <authorList>
            <consortium name="EnsemblPlants"/>
        </authorList>
    </citation>
    <scope>IDENTIFICATION</scope>
</reference>
<evidence type="ECO:0000313" key="3">
    <source>
        <dbReference type="Proteomes" id="UP000006727"/>
    </source>
</evidence>
<protein>
    <submittedName>
        <fullName evidence="1 2">Uncharacterized protein</fullName>
    </submittedName>
</protein>
<keyword evidence="3" id="KW-1185">Reference proteome</keyword>
<dbReference type="InParanoid" id="A0A2K1KG54"/>
<accession>A0A2K1KG54</accession>
<proteinExistence type="predicted"/>
<evidence type="ECO:0000313" key="2">
    <source>
        <dbReference type="EnsemblPlants" id="PAC:32975323.CDS.1"/>
    </source>
</evidence>
<dbReference type="EnsemblPlants" id="Pp3c6_18329V3.1">
    <property type="protein sequence ID" value="PAC:32975323.CDS.1"/>
    <property type="gene ID" value="Pp3c6_18329"/>
</dbReference>
<dbReference type="Proteomes" id="UP000006727">
    <property type="component" value="Chromosome 6"/>
</dbReference>
<sequence length="120" mass="13346">MGIRFKHSQRRSLPRGQNPRASVGFAHLLVDATLTQSAAAHHPRGFCFCRMRRPGAACGSHWGWAASVLSCSDFGTCLAVVVVVVDVVLFWLHRSSTHRRSGTWNLETVEITHSRSHARQ</sequence>
<dbReference type="AlphaFoldDB" id="A0A2K1KG54"/>
<reference evidence="1 3" key="2">
    <citation type="journal article" date="2018" name="Plant J.">
        <title>The Physcomitrella patens chromosome-scale assembly reveals moss genome structure and evolution.</title>
        <authorList>
            <person name="Lang D."/>
            <person name="Ullrich K.K."/>
            <person name="Murat F."/>
            <person name="Fuchs J."/>
            <person name="Jenkins J."/>
            <person name="Haas F.B."/>
            <person name="Piednoel M."/>
            <person name="Gundlach H."/>
            <person name="Van Bel M."/>
            <person name="Meyberg R."/>
            <person name="Vives C."/>
            <person name="Morata J."/>
            <person name="Symeonidi A."/>
            <person name="Hiss M."/>
            <person name="Muchero W."/>
            <person name="Kamisugi Y."/>
            <person name="Saleh O."/>
            <person name="Blanc G."/>
            <person name="Decker E.L."/>
            <person name="van Gessel N."/>
            <person name="Grimwood J."/>
            <person name="Hayes R.D."/>
            <person name="Graham S.W."/>
            <person name="Gunter L.E."/>
            <person name="McDaniel S.F."/>
            <person name="Hoernstein S.N.W."/>
            <person name="Larsson A."/>
            <person name="Li F.W."/>
            <person name="Perroud P.F."/>
            <person name="Phillips J."/>
            <person name="Ranjan P."/>
            <person name="Rokshar D.S."/>
            <person name="Rothfels C.J."/>
            <person name="Schneider L."/>
            <person name="Shu S."/>
            <person name="Stevenson D.W."/>
            <person name="Thummler F."/>
            <person name="Tillich M."/>
            <person name="Villarreal Aguilar J.C."/>
            <person name="Widiez T."/>
            <person name="Wong G.K."/>
            <person name="Wymore A."/>
            <person name="Zhang Y."/>
            <person name="Zimmer A.D."/>
            <person name="Quatrano R.S."/>
            <person name="Mayer K.F.X."/>
            <person name="Goodstein D."/>
            <person name="Casacuberta J.M."/>
            <person name="Vandepoele K."/>
            <person name="Reski R."/>
            <person name="Cuming A.C."/>
            <person name="Tuskan G.A."/>
            <person name="Maumus F."/>
            <person name="Salse J."/>
            <person name="Schmutz J."/>
            <person name="Rensing S.A."/>
        </authorList>
    </citation>
    <scope>NUCLEOTIDE SEQUENCE [LARGE SCALE GENOMIC DNA]</scope>
    <source>
        <strain evidence="2 3">cv. Gransden 2004</strain>
    </source>
</reference>
<gene>
    <name evidence="1" type="ORF">PHYPA_009139</name>
</gene>
<reference evidence="1 3" key="1">
    <citation type="journal article" date="2008" name="Science">
        <title>The Physcomitrella genome reveals evolutionary insights into the conquest of land by plants.</title>
        <authorList>
            <person name="Rensing S."/>
            <person name="Lang D."/>
            <person name="Zimmer A."/>
            <person name="Terry A."/>
            <person name="Salamov A."/>
            <person name="Shapiro H."/>
            <person name="Nishiyama T."/>
            <person name="Perroud P.-F."/>
            <person name="Lindquist E."/>
            <person name="Kamisugi Y."/>
            <person name="Tanahashi T."/>
            <person name="Sakakibara K."/>
            <person name="Fujita T."/>
            <person name="Oishi K."/>
            <person name="Shin-I T."/>
            <person name="Kuroki Y."/>
            <person name="Toyoda A."/>
            <person name="Suzuki Y."/>
            <person name="Hashimoto A."/>
            <person name="Yamaguchi K."/>
            <person name="Sugano A."/>
            <person name="Kohara Y."/>
            <person name="Fujiyama A."/>
            <person name="Anterola A."/>
            <person name="Aoki S."/>
            <person name="Ashton N."/>
            <person name="Barbazuk W.B."/>
            <person name="Barker E."/>
            <person name="Bennetzen J."/>
            <person name="Bezanilla M."/>
            <person name="Blankenship R."/>
            <person name="Cho S.H."/>
            <person name="Dutcher S."/>
            <person name="Estelle M."/>
            <person name="Fawcett J.A."/>
            <person name="Gundlach H."/>
            <person name="Hanada K."/>
            <person name="Heyl A."/>
            <person name="Hicks K.A."/>
            <person name="Hugh J."/>
            <person name="Lohr M."/>
            <person name="Mayer K."/>
            <person name="Melkozernov A."/>
            <person name="Murata T."/>
            <person name="Nelson D."/>
            <person name="Pils B."/>
            <person name="Prigge M."/>
            <person name="Reiss B."/>
            <person name="Renner T."/>
            <person name="Rombauts S."/>
            <person name="Rushton P."/>
            <person name="Sanderfoot A."/>
            <person name="Schween G."/>
            <person name="Shiu S.-H."/>
            <person name="Stueber K."/>
            <person name="Theodoulou F.L."/>
            <person name="Tu H."/>
            <person name="Van de Peer Y."/>
            <person name="Verrier P.J."/>
            <person name="Waters E."/>
            <person name="Wood A."/>
            <person name="Yang L."/>
            <person name="Cove D."/>
            <person name="Cuming A."/>
            <person name="Hasebe M."/>
            <person name="Lucas S."/>
            <person name="Mishler D.B."/>
            <person name="Reski R."/>
            <person name="Grigoriev I."/>
            <person name="Quatrano R.S."/>
            <person name="Boore J.L."/>
        </authorList>
    </citation>
    <scope>NUCLEOTIDE SEQUENCE [LARGE SCALE GENOMIC DNA]</scope>
    <source>
        <strain evidence="2 3">cv. Gransden 2004</strain>
    </source>
</reference>